<organism evidence="1">
    <name type="scientific">Solanum chacoense</name>
    <name type="common">Chaco potato</name>
    <dbReference type="NCBI Taxonomy" id="4108"/>
    <lineage>
        <taxon>Eukaryota</taxon>
        <taxon>Viridiplantae</taxon>
        <taxon>Streptophyta</taxon>
        <taxon>Embryophyta</taxon>
        <taxon>Tracheophyta</taxon>
        <taxon>Spermatophyta</taxon>
        <taxon>Magnoliopsida</taxon>
        <taxon>eudicotyledons</taxon>
        <taxon>Gunneridae</taxon>
        <taxon>Pentapetalae</taxon>
        <taxon>asterids</taxon>
        <taxon>lamiids</taxon>
        <taxon>Solanales</taxon>
        <taxon>Solanaceae</taxon>
        <taxon>Solanoideae</taxon>
        <taxon>Solaneae</taxon>
        <taxon>Solanum</taxon>
    </lineage>
</organism>
<dbReference type="EMBL" id="GEDG01002113">
    <property type="protein sequence ID" value="JAP36277.1"/>
    <property type="molecule type" value="Transcribed_RNA"/>
</dbReference>
<sequence>MKQENFILSMFIPGPESPGDAIDVSLQPLIEELNELWESGVETFDASTRKNFTLHASLLWAINDFPEYTNLFGWSTKGKLACLCCNKKTHYTRVKNDQKQCYMGYRRYLPLNHKWRNDKASFDNTIEHRLPPEMLSGDDILDQIVDLDGLPLRKDPQKKIKISHKKRGDNCNKKIIFFDLPYSKTLLL</sequence>
<dbReference type="PANTHER" id="PTHR10775:SF177">
    <property type="entry name" value="TNP2, PARTIAL"/>
    <property type="match status" value="1"/>
</dbReference>
<dbReference type="InterPro" id="IPR004242">
    <property type="entry name" value="Transposase_21"/>
</dbReference>
<proteinExistence type="predicted"/>
<evidence type="ECO:0000313" key="1">
    <source>
        <dbReference type="EMBL" id="JAP36277.1"/>
    </source>
</evidence>
<reference evidence="1" key="1">
    <citation type="submission" date="2015-12" db="EMBL/GenBank/DDBJ databases">
        <title>Gene expression during late stages of embryo sac development: a critical building block for successful pollen-pistil interactions.</title>
        <authorList>
            <person name="Liu Y."/>
            <person name="Joly V."/>
            <person name="Sabar M."/>
            <person name="Matton D.P."/>
        </authorList>
    </citation>
    <scope>NUCLEOTIDE SEQUENCE</scope>
</reference>
<accession>A0A0V0IUP5</accession>
<name>A0A0V0IUP5_SOLCH</name>
<dbReference type="Pfam" id="PF02992">
    <property type="entry name" value="Transposase_21"/>
    <property type="match status" value="1"/>
</dbReference>
<dbReference type="AlphaFoldDB" id="A0A0V0IUP5"/>
<dbReference type="PANTHER" id="PTHR10775">
    <property type="entry name" value="OS08G0208400 PROTEIN"/>
    <property type="match status" value="1"/>
</dbReference>
<protein>
    <submittedName>
        <fullName evidence="1">Putative ovule protein</fullName>
    </submittedName>
</protein>